<evidence type="ECO:0000313" key="3">
    <source>
        <dbReference type="Proteomes" id="UP000603865"/>
    </source>
</evidence>
<dbReference type="EMBL" id="BMQL01000017">
    <property type="protein sequence ID" value="GGR14550.1"/>
    <property type="molecule type" value="Genomic_DNA"/>
</dbReference>
<dbReference type="AlphaFoldDB" id="A0A918CBB2"/>
<dbReference type="InterPro" id="IPR034660">
    <property type="entry name" value="DinB/YfiT-like"/>
</dbReference>
<comment type="caution">
    <text evidence="2">The sequence shown here is derived from an EMBL/GenBank/DDBJ whole genome shotgun (WGS) entry which is preliminary data.</text>
</comment>
<dbReference type="Proteomes" id="UP000603865">
    <property type="component" value="Unassembled WGS sequence"/>
</dbReference>
<reference evidence="2" key="2">
    <citation type="submission" date="2020-09" db="EMBL/GenBank/DDBJ databases">
        <authorList>
            <person name="Sun Q."/>
            <person name="Ohkuma M."/>
        </authorList>
    </citation>
    <scope>NUCLEOTIDE SEQUENCE</scope>
    <source>
        <strain evidence="2">JCM 31311</strain>
    </source>
</reference>
<feature type="domain" description="DinB-like" evidence="1">
    <location>
        <begin position="10"/>
        <end position="146"/>
    </location>
</feature>
<protein>
    <recommendedName>
        <fullName evidence="1">DinB-like domain-containing protein</fullName>
    </recommendedName>
</protein>
<accession>A0A918CBB2</accession>
<dbReference type="InterPro" id="IPR024775">
    <property type="entry name" value="DinB-like"/>
</dbReference>
<reference evidence="2" key="1">
    <citation type="journal article" date="2014" name="Int. J. Syst. Evol. Microbiol.">
        <title>Complete genome sequence of Corynebacterium casei LMG S-19264T (=DSM 44701T), isolated from a smear-ripened cheese.</title>
        <authorList>
            <consortium name="US DOE Joint Genome Institute (JGI-PGF)"/>
            <person name="Walter F."/>
            <person name="Albersmeier A."/>
            <person name="Kalinowski J."/>
            <person name="Ruckert C."/>
        </authorList>
    </citation>
    <scope>NUCLEOTIDE SEQUENCE</scope>
    <source>
        <strain evidence="2">JCM 31311</strain>
    </source>
</reference>
<keyword evidence="3" id="KW-1185">Reference proteome</keyword>
<evidence type="ECO:0000313" key="2">
    <source>
        <dbReference type="EMBL" id="GGR14550.1"/>
    </source>
</evidence>
<name>A0A918CBB2_9DEIO</name>
<gene>
    <name evidence="2" type="ORF">GCM10008957_29200</name>
</gene>
<proteinExistence type="predicted"/>
<evidence type="ECO:0000259" key="1">
    <source>
        <dbReference type="Pfam" id="PF12867"/>
    </source>
</evidence>
<sequence length="153" mass="17410">MPEVGVLLAALHEARRRTLNWASKISDLDAVSVGQHSAATLLYHVAAIELDWLYAEVRQEHFPAEASEWFPLDVRDSEGRLSVVTGETAERHLARLSWVRGLLDDTYSRMTLEEFRRIRVLEAYDVTPEWVLMHLSLHEAHHEGQLAALDASD</sequence>
<dbReference type="SUPFAM" id="SSF109854">
    <property type="entry name" value="DinB/YfiT-like putative metalloenzymes"/>
    <property type="match status" value="1"/>
</dbReference>
<organism evidence="2 3">
    <name type="scientific">Deinococcus ruber</name>
    <dbReference type="NCBI Taxonomy" id="1848197"/>
    <lineage>
        <taxon>Bacteria</taxon>
        <taxon>Thermotogati</taxon>
        <taxon>Deinococcota</taxon>
        <taxon>Deinococci</taxon>
        <taxon>Deinococcales</taxon>
        <taxon>Deinococcaceae</taxon>
        <taxon>Deinococcus</taxon>
    </lineage>
</organism>
<dbReference type="Gene3D" id="1.20.120.450">
    <property type="entry name" value="dinb family like domain"/>
    <property type="match status" value="1"/>
</dbReference>
<dbReference type="Pfam" id="PF12867">
    <property type="entry name" value="DinB_2"/>
    <property type="match status" value="1"/>
</dbReference>